<dbReference type="PANTHER" id="PTHR30466">
    <property type="entry name" value="FLAVIN REDUCTASE"/>
    <property type="match status" value="1"/>
</dbReference>
<dbReference type="Gene3D" id="1.10.10.10">
    <property type="entry name" value="Winged helix-like DNA-binding domain superfamily/Winged helix DNA-binding domain"/>
    <property type="match status" value="1"/>
</dbReference>
<feature type="domain" description="Flavin reductase like" evidence="7">
    <location>
        <begin position="1"/>
        <end position="122"/>
    </location>
</feature>
<evidence type="ECO:0000256" key="5">
    <source>
        <dbReference type="ARBA" id="ARBA00023163"/>
    </source>
</evidence>
<dbReference type="InterPro" id="IPR011711">
    <property type="entry name" value="GntR_C"/>
</dbReference>
<sequence>MTASSVTSLSADPPMMLACINSAVPTCDAVSRSGRYVVNILSEGQGDLAHQFATAARDKYRDVGVHLGLGGMPLLTEALAHVECEVEEKIVGGSHSIFLGRVVSASASAGQPLTYFRGGFGRFEFARDDDVYRRARRQVLARVYAADDVLVVGELALALGVDESAAFYALTRMAAEGLVRRDPERGYVITPFDVRASDQTFDARLLIELGVIDAVVGSVPAASLEDLRARFEAMAAQLVGDRFVDFDAYLDANYLFHEGLVGLAQNPLLTATFGGLSIKSVMTRSFGSTPVTSQRFVDVQRQLTECIERGDKPGAREAARGYCELAKQRVRDILSHTGGRI</sequence>
<organism evidence="8 9">
    <name type="scientific">Nocardioides salarius</name>
    <dbReference type="NCBI Taxonomy" id="374513"/>
    <lineage>
        <taxon>Bacteria</taxon>
        <taxon>Bacillati</taxon>
        <taxon>Actinomycetota</taxon>
        <taxon>Actinomycetes</taxon>
        <taxon>Propionibacteriales</taxon>
        <taxon>Nocardioidaceae</taxon>
        <taxon>Nocardioides</taxon>
    </lineage>
</organism>
<evidence type="ECO:0000259" key="6">
    <source>
        <dbReference type="SMART" id="SM00895"/>
    </source>
</evidence>
<dbReference type="SMART" id="SM00895">
    <property type="entry name" value="FCD"/>
    <property type="match status" value="1"/>
</dbReference>
<evidence type="ECO:0000256" key="1">
    <source>
        <dbReference type="ARBA" id="ARBA00008898"/>
    </source>
</evidence>
<evidence type="ECO:0000256" key="4">
    <source>
        <dbReference type="ARBA" id="ARBA00023125"/>
    </source>
</evidence>
<dbReference type="InterPro" id="IPR008920">
    <property type="entry name" value="TF_FadR/GntR_C"/>
</dbReference>
<reference evidence="8 9" key="1">
    <citation type="submission" date="2021-01" db="EMBL/GenBank/DDBJ databases">
        <title>Sequencing the genomes of 1000 actinobacteria strains.</title>
        <authorList>
            <person name="Klenk H.-P."/>
        </authorList>
    </citation>
    <scope>NUCLEOTIDE SEQUENCE [LARGE SCALE GENOMIC DNA]</scope>
    <source>
        <strain evidence="8 9">DSM 18239</strain>
    </source>
</reference>
<dbReference type="SUPFAM" id="SSF46785">
    <property type="entry name" value="Winged helix' DNA-binding domain"/>
    <property type="match status" value="1"/>
</dbReference>
<comment type="similarity">
    <text evidence="1">Belongs to the non-flavoprotein flavin reductase family.</text>
</comment>
<dbReference type="InterPro" id="IPR012349">
    <property type="entry name" value="Split_barrel_FMN-bd"/>
</dbReference>
<dbReference type="InterPro" id="IPR036388">
    <property type="entry name" value="WH-like_DNA-bd_sf"/>
</dbReference>
<gene>
    <name evidence="8" type="ORF">JOE61_001850</name>
</gene>
<keyword evidence="2" id="KW-0560">Oxidoreductase</keyword>
<protein>
    <submittedName>
        <fullName evidence="8">DNA-binding GntR family transcriptional regulator</fullName>
    </submittedName>
</protein>
<name>A0ABS2MA41_9ACTN</name>
<dbReference type="Pfam" id="PF07729">
    <property type="entry name" value="FCD"/>
    <property type="match status" value="1"/>
</dbReference>
<dbReference type="Pfam" id="PF01613">
    <property type="entry name" value="Flavin_Reduct"/>
    <property type="match status" value="1"/>
</dbReference>
<dbReference type="SUPFAM" id="SSF48008">
    <property type="entry name" value="GntR ligand-binding domain-like"/>
    <property type="match status" value="1"/>
</dbReference>
<evidence type="ECO:0000259" key="7">
    <source>
        <dbReference type="SMART" id="SM00903"/>
    </source>
</evidence>
<evidence type="ECO:0000256" key="2">
    <source>
        <dbReference type="ARBA" id="ARBA00023002"/>
    </source>
</evidence>
<dbReference type="GO" id="GO:0003677">
    <property type="term" value="F:DNA binding"/>
    <property type="evidence" value="ECO:0007669"/>
    <property type="project" value="UniProtKB-KW"/>
</dbReference>
<comment type="caution">
    <text evidence="8">The sequence shown here is derived from an EMBL/GenBank/DDBJ whole genome shotgun (WGS) entry which is preliminary data.</text>
</comment>
<dbReference type="Gene3D" id="2.30.110.10">
    <property type="entry name" value="Electron Transport, Fmn-binding Protein, Chain A"/>
    <property type="match status" value="1"/>
</dbReference>
<dbReference type="EMBL" id="JAFBBZ010000001">
    <property type="protein sequence ID" value="MBM7508036.1"/>
    <property type="molecule type" value="Genomic_DNA"/>
</dbReference>
<proteinExistence type="inferred from homology"/>
<keyword evidence="9" id="KW-1185">Reference proteome</keyword>
<dbReference type="InterPro" id="IPR000524">
    <property type="entry name" value="Tscrpt_reg_HTH_GntR"/>
</dbReference>
<dbReference type="SUPFAM" id="SSF50475">
    <property type="entry name" value="FMN-binding split barrel"/>
    <property type="match status" value="1"/>
</dbReference>
<evidence type="ECO:0000313" key="9">
    <source>
        <dbReference type="Proteomes" id="UP000732378"/>
    </source>
</evidence>
<keyword evidence="4 8" id="KW-0238">DNA-binding</keyword>
<dbReference type="InterPro" id="IPR002563">
    <property type="entry name" value="Flavin_Rdtase-like_dom"/>
</dbReference>
<dbReference type="InterPro" id="IPR036390">
    <property type="entry name" value="WH_DNA-bd_sf"/>
</dbReference>
<keyword evidence="5" id="KW-0804">Transcription</keyword>
<keyword evidence="3" id="KW-0805">Transcription regulation</keyword>
<dbReference type="Gene3D" id="1.20.120.530">
    <property type="entry name" value="GntR ligand-binding domain-like"/>
    <property type="match status" value="1"/>
</dbReference>
<feature type="domain" description="GntR C-terminal" evidence="6">
    <location>
        <begin position="199"/>
        <end position="325"/>
    </location>
</feature>
<accession>A0ABS2MA41</accession>
<dbReference type="Proteomes" id="UP000732378">
    <property type="component" value="Unassembled WGS sequence"/>
</dbReference>
<dbReference type="InterPro" id="IPR050268">
    <property type="entry name" value="NADH-dep_flavin_reductase"/>
</dbReference>
<evidence type="ECO:0000256" key="3">
    <source>
        <dbReference type="ARBA" id="ARBA00023015"/>
    </source>
</evidence>
<dbReference type="PANTHER" id="PTHR30466:SF11">
    <property type="entry name" value="FLAVIN-DEPENDENT MONOOXYGENASE, REDUCTASE SUBUNIT HSAB"/>
    <property type="match status" value="1"/>
</dbReference>
<evidence type="ECO:0000313" key="8">
    <source>
        <dbReference type="EMBL" id="MBM7508036.1"/>
    </source>
</evidence>
<dbReference type="SMART" id="SM00903">
    <property type="entry name" value="Flavin_Reduct"/>
    <property type="match status" value="1"/>
</dbReference>
<dbReference type="Pfam" id="PF00392">
    <property type="entry name" value="GntR"/>
    <property type="match status" value="1"/>
</dbReference>